<dbReference type="CDD" id="cd01427">
    <property type="entry name" value="HAD_like"/>
    <property type="match status" value="1"/>
</dbReference>
<dbReference type="PANTHER" id="PTHR43434:SF1">
    <property type="entry name" value="PHOSPHOGLYCOLATE PHOSPHATASE"/>
    <property type="match status" value="1"/>
</dbReference>
<accession>A0A840R5E4</accession>
<proteinExistence type="inferred from homology"/>
<comment type="catalytic activity">
    <reaction evidence="1">
        <text>2-phosphoglycolate + H2O = glycolate + phosphate</text>
        <dbReference type="Rhea" id="RHEA:14369"/>
        <dbReference type="ChEBI" id="CHEBI:15377"/>
        <dbReference type="ChEBI" id="CHEBI:29805"/>
        <dbReference type="ChEBI" id="CHEBI:43474"/>
        <dbReference type="ChEBI" id="CHEBI:58033"/>
        <dbReference type="EC" id="3.1.3.18"/>
    </reaction>
</comment>
<gene>
    <name evidence="5" type="ORF">HNQ57_002001</name>
</gene>
<dbReference type="SUPFAM" id="SSF56784">
    <property type="entry name" value="HAD-like"/>
    <property type="match status" value="1"/>
</dbReference>
<evidence type="ECO:0000313" key="5">
    <source>
        <dbReference type="EMBL" id="MBB5187723.1"/>
    </source>
</evidence>
<comment type="similarity">
    <text evidence="3">Belongs to the HAD-like hydrolase superfamily. CbbY/CbbZ/Gph/YieH family.</text>
</comment>
<dbReference type="InterPro" id="IPR036412">
    <property type="entry name" value="HAD-like_sf"/>
</dbReference>
<dbReference type="SFLD" id="SFLDG01129">
    <property type="entry name" value="C1.5:_HAD__Beta-PGM__Phosphata"/>
    <property type="match status" value="1"/>
</dbReference>
<organism evidence="5 6">
    <name type="scientific">Zhongshania antarctica</name>
    <dbReference type="NCBI Taxonomy" id="641702"/>
    <lineage>
        <taxon>Bacteria</taxon>
        <taxon>Pseudomonadati</taxon>
        <taxon>Pseudomonadota</taxon>
        <taxon>Gammaproteobacteria</taxon>
        <taxon>Cellvibrionales</taxon>
        <taxon>Spongiibacteraceae</taxon>
        <taxon>Zhongshania</taxon>
    </lineage>
</organism>
<protein>
    <recommendedName>
        <fullName evidence="4">phosphoglycolate phosphatase</fullName>
        <ecNumber evidence="4">3.1.3.18</ecNumber>
    </recommendedName>
</protein>
<evidence type="ECO:0000313" key="6">
    <source>
        <dbReference type="Proteomes" id="UP000536640"/>
    </source>
</evidence>
<evidence type="ECO:0000256" key="4">
    <source>
        <dbReference type="ARBA" id="ARBA00013078"/>
    </source>
</evidence>
<keyword evidence="6" id="KW-1185">Reference proteome</keyword>
<dbReference type="RefSeq" id="WP_184462564.1">
    <property type="nucleotide sequence ID" value="NZ_JACHHW010000005.1"/>
</dbReference>
<dbReference type="Pfam" id="PF00702">
    <property type="entry name" value="Hydrolase"/>
    <property type="match status" value="1"/>
</dbReference>
<dbReference type="EC" id="3.1.3.18" evidence="4"/>
<dbReference type="InterPro" id="IPR023214">
    <property type="entry name" value="HAD_sf"/>
</dbReference>
<dbReference type="SFLD" id="SFLDS00003">
    <property type="entry name" value="Haloacid_Dehalogenase"/>
    <property type="match status" value="1"/>
</dbReference>
<dbReference type="InterPro" id="IPR023198">
    <property type="entry name" value="PGP-like_dom2"/>
</dbReference>
<dbReference type="GO" id="GO:0008967">
    <property type="term" value="F:phosphoglycolate phosphatase activity"/>
    <property type="evidence" value="ECO:0007669"/>
    <property type="project" value="UniProtKB-EC"/>
</dbReference>
<evidence type="ECO:0000256" key="3">
    <source>
        <dbReference type="ARBA" id="ARBA00006171"/>
    </source>
</evidence>
<dbReference type="GO" id="GO:0005829">
    <property type="term" value="C:cytosol"/>
    <property type="evidence" value="ECO:0007669"/>
    <property type="project" value="TreeGrafter"/>
</dbReference>
<dbReference type="Gene3D" id="1.10.150.240">
    <property type="entry name" value="Putative phosphatase, domain 2"/>
    <property type="match status" value="1"/>
</dbReference>
<dbReference type="AlphaFoldDB" id="A0A840R5E4"/>
<dbReference type="EMBL" id="JACHHW010000005">
    <property type="protein sequence ID" value="MBB5187723.1"/>
    <property type="molecule type" value="Genomic_DNA"/>
</dbReference>
<dbReference type="Proteomes" id="UP000536640">
    <property type="component" value="Unassembled WGS sequence"/>
</dbReference>
<comment type="pathway">
    <text evidence="2">Organic acid metabolism; glycolate biosynthesis; glycolate from 2-phosphoglycolate: step 1/1.</text>
</comment>
<reference evidence="5 6" key="1">
    <citation type="submission" date="2020-08" db="EMBL/GenBank/DDBJ databases">
        <title>Genomic Encyclopedia of Type Strains, Phase IV (KMG-IV): sequencing the most valuable type-strain genomes for metagenomic binning, comparative biology and taxonomic classification.</title>
        <authorList>
            <person name="Goeker M."/>
        </authorList>
    </citation>
    <scope>NUCLEOTIDE SEQUENCE [LARGE SCALE GENOMIC DNA]</scope>
    <source>
        <strain evidence="5 6">DSM 25701</strain>
    </source>
</reference>
<dbReference type="Gene3D" id="3.40.50.1000">
    <property type="entry name" value="HAD superfamily/HAD-like"/>
    <property type="match status" value="1"/>
</dbReference>
<dbReference type="InterPro" id="IPR050155">
    <property type="entry name" value="HAD-like_hydrolase_sf"/>
</dbReference>
<name>A0A840R5E4_9GAMM</name>
<evidence type="ECO:0000256" key="1">
    <source>
        <dbReference type="ARBA" id="ARBA00000830"/>
    </source>
</evidence>
<comment type="caution">
    <text evidence="5">The sequence shown here is derived from an EMBL/GenBank/DDBJ whole genome shotgun (WGS) entry which is preliminary data.</text>
</comment>
<dbReference type="PANTHER" id="PTHR43434">
    <property type="entry name" value="PHOSPHOGLYCOLATE PHOSPHATASE"/>
    <property type="match status" value="1"/>
</dbReference>
<dbReference type="GO" id="GO:0006281">
    <property type="term" value="P:DNA repair"/>
    <property type="evidence" value="ECO:0007669"/>
    <property type="project" value="TreeGrafter"/>
</dbReference>
<evidence type="ECO:0000256" key="2">
    <source>
        <dbReference type="ARBA" id="ARBA00004818"/>
    </source>
</evidence>
<keyword evidence="5" id="KW-0378">Hydrolase</keyword>
<sequence length="221" mass="24495">MVNEINLPEYKTIVFDCDGVVLNSNAVKTAAFYEAAKHYGVDYATALVDYHVSHGGISRYSKFQYFLENILGQNSPNADELNDLLDRFALAVKSGLMACEVVEGLPELRAATASSNWLIVSGGDQKELREVFEAKGMAKYFDGGIFGSPDPKNLILERELGRGNIKRPALFLGDSKYDAEAALDAGLDFVFISQWTEVVGWREWVRNESYNQCSQIGALCQ</sequence>